<evidence type="ECO:0000313" key="3">
    <source>
        <dbReference type="EMBL" id="HAF1438958.1"/>
    </source>
</evidence>
<dbReference type="Gene3D" id="3.40.50.850">
    <property type="entry name" value="Isochorismatase-like"/>
    <property type="match status" value="1"/>
</dbReference>
<comment type="caution">
    <text evidence="5">The sequence shown here is derived from an EMBL/GenBank/DDBJ whole genome shotgun (WGS) entry which is preliminary data.</text>
</comment>
<dbReference type="AlphaFoldDB" id="A0A742N1J2"/>
<evidence type="ECO:0000256" key="1">
    <source>
        <dbReference type="ARBA" id="ARBA00022801"/>
    </source>
</evidence>
<evidence type="ECO:0000313" key="7">
    <source>
        <dbReference type="EMBL" id="HAF5824342.1"/>
    </source>
</evidence>
<reference evidence="5" key="1">
    <citation type="journal article" date="2018" name="Genome Biol.">
        <title>SKESA: strategic k-mer extension for scrupulous assemblies.</title>
        <authorList>
            <person name="Souvorov A."/>
            <person name="Agarwala R."/>
            <person name="Lipman D.J."/>
        </authorList>
    </citation>
    <scope>NUCLEOTIDE SEQUENCE</scope>
    <source>
        <strain evidence="5">MA.136 KAW-12</strain>
        <strain evidence="3">MA.137 KAW-18</strain>
        <strain evidence="7">MA.138 KAW-19</strain>
        <strain evidence="4">MA.139 KWA-19</strain>
        <strain evidence="6">MA.AU141 KAW-20</strain>
    </source>
</reference>
<dbReference type="EMBL" id="DAAUMC010000019">
    <property type="protein sequence ID" value="HAF1443300.1"/>
    <property type="molecule type" value="Genomic_DNA"/>
</dbReference>
<sequence length="196" mass="21265">MSNQPSNISKNSDLLVMDFQTIILNNFLPQESAGNVIRNTASLIAAARTAGVPVIYVSVGFREGYPEVSKNNTIFSSIKENGIFMADNESTAIHPDVAPAENEVVIVKRRVGAFSFTELEMILRAQGIENLILTGVTTSGVVLSTVGQAFDLDYRLIVVSDCCADPDHDTNVFLLEKILPQHAFVTSSSEISEAWA</sequence>
<proteinExistence type="predicted"/>
<evidence type="ECO:0000313" key="5">
    <source>
        <dbReference type="EMBL" id="HAF1478849.1"/>
    </source>
</evidence>
<dbReference type="PANTHER" id="PTHR43540">
    <property type="entry name" value="PEROXYUREIDOACRYLATE/UREIDOACRYLATE AMIDOHYDROLASE-RELATED"/>
    <property type="match status" value="1"/>
</dbReference>
<accession>A0A742N1J2</accession>
<keyword evidence="1 5" id="KW-0378">Hydrolase</keyword>
<reference evidence="5" key="2">
    <citation type="submission" date="2020-02" db="EMBL/GenBank/DDBJ databases">
        <authorList>
            <consortium name="NCBI Pathogen Detection Project"/>
        </authorList>
    </citation>
    <scope>NUCLEOTIDE SEQUENCE</scope>
    <source>
        <strain evidence="5">MA.136 KAW-12</strain>
        <strain evidence="3">MA.137 KAW-18</strain>
        <strain evidence="7">MA.138 KAW-19</strain>
        <strain evidence="4">MA.139 KWA-19</strain>
        <strain evidence="6">MA.AU141 KAW-20</strain>
    </source>
</reference>
<dbReference type="CDD" id="cd00431">
    <property type="entry name" value="cysteine_hydrolases"/>
    <property type="match status" value="1"/>
</dbReference>
<dbReference type="EMBL" id="DAAUNE010000016">
    <property type="protein sequence ID" value="HAF1478849.1"/>
    <property type="molecule type" value="Genomic_DNA"/>
</dbReference>
<protein>
    <submittedName>
        <fullName evidence="5">Cysteine hydrolase</fullName>
    </submittedName>
</protein>
<dbReference type="Pfam" id="PF00857">
    <property type="entry name" value="Isochorismatase"/>
    <property type="match status" value="1"/>
</dbReference>
<dbReference type="EMBL" id="DAAUQA010000017">
    <property type="protein sequence ID" value="HAF2283001.1"/>
    <property type="molecule type" value="Genomic_DNA"/>
</dbReference>
<name>A0A742N1J2_SALER</name>
<evidence type="ECO:0000313" key="4">
    <source>
        <dbReference type="EMBL" id="HAF1443300.1"/>
    </source>
</evidence>
<dbReference type="PANTHER" id="PTHR43540:SF1">
    <property type="entry name" value="ISOCHORISMATASE HYDROLASE"/>
    <property type="match status" value="1"/>
</dbReference>
<dbReference type="SUPFAM" id="SSF52499">
    <property type="entry name" value="Isochorismatase-like hydrolases"/>
    <property type="match status" value="1"/>
</dbReference>
<dbReference type="GO" id="GO:0016787">
    <property type="term" value="F:hydrolase activity"/>
    <property type="evidence" value="ECO:0007669"/>
    <property type="project" value="UniProtKB-KW"/>
</dbReference>
<feature type="domain" description="Isochorismatase-like" evidence="2">
    <location>
        <begin position="14"/>
        <end position="188"/>
    </location>
</feature>
<evidence type="ECO:0000259" key="2">
    <source>
        <dbReference type="Pfam" id="PF00857"/>
    </source>
</evidence>
<gene>
    <name evidence="3" type="ORF">G8M83_004491</name>
    <name evidence="7" type="ORF">G8N39_004387</name>
    <name evidence="6" type="ORF">G8N83_004427</name>
    <name evidence="4" type="ORF">G9B62_004420</name>
    <name evidence="5" type="ORF">G9B70_004432</name>
</gene>
<evidence type="ECO:0000313" key="6">
    <source>
        <dbReference type="EMBL" id="HAF2283001.1"/>
    </source>
</evidence>
<dbReference type="InterPro" id="IPR000868">
    <property type="entry name" value="Isochorismatase-like_dom"/>
</dbReference>
<dbReference type="EMBL" id="DAAULZ010000018">
    <property type="protein sequence ID" value="HAF1438958.1"/>
    <property type="molecule type" value="Genomic_DNA"/>
</dbReference>
<dbReference type="EMBL" id="DAAVTM010000015">
    <property type="protein sequence ID" value="HAF5824342.1"/>
    <property type="molecule type" value="Genomic_DNA"/>
</dbReference>
<dbReference type="InterPro" id="IPR036380">
    <property type="entry name" value="Isochorismatase-like_sf"/>
</dbReference>
<organism evidence="5">
    <name type="scientific">Salmonella enterica</name>
    <name type="common">Salmonella choleraesuis</name>
    <dbReference type="NCBI Taxonomy" id="28901"/>
    <lineage>
        <taxon>Bacteria</taxon>
        <taxon>Pseudomonadati</taxon>
        <taxon>Pseudomonadota</taxon>
        <taxon>Gammaproteobacteria</taxon>
        <taxon>Enterobacterales</taxon>
        <taxon>Enterobacteriaceae</taxon>
        <taxon>Salmonella</taxon>
    </lineage>
</organism>
<dbReference type="InterPro" id="IPR050272">
    <property type="entry name" value="Isochorismatase-like_hydrls"/>
</dbReference>